<dbReference type="InterPro" id="IPR012338">
    <property type="entry name" value="Beta-lactam/transpept-like"/>
</dbReference>
<dbReference type="Gene3D" id="3.40.710.10">
    <property type="entry name" value="DD-peptidase/beta-lactamase superfamily"/>
    <property type="match status" value="1"/>
</dbReference>
<evidence type="ECO:0000313" key="1">
    <source>
        <dbReference type="EMBL" id="QHT34051.1"/>
    </source>
</evidence>
<dbReference type="SUPFAM" id="SSF56601">
    <property type="entry name" value="beta-lactamase/transpeptidase-like"/>
    <property type="match status" value="1"/>
</dbReference>
<dbReference type="EMBL" id="MN738984">
    <property type="protein sequence ID" value="QHT34051.1"/>
    <property type="molecule type" value="Genomic_DNA"/>
</dbReference>
<name>A0A6C0EZD9_9ZZZZ</name>
<protein>
    <submittedName>
        <fullName evidence="1">Uncharacterized protein</fullName>
    </submittedName>
</protein>
<dbReference type="AlphaFoldDB" id="A0A6C0EZD9"/>
<reference evidence="1" key="1">
    <citation type="journal article" date="2020" name="Nature">
        <title>Giant virus diversity and host interactions through global metagenomics.</title>
        <authorList>
            <person name="Schulz F."/>
            <person name="Roux S."/>
            <person name="Paez-Espino D."/>
            <person name="Jungbluth S."/>
            <person name="Walsh D.A."/>
            <person name="Denef V.J."/>
            <person name="McMahon K.D."/>
            <person name="Konstantinidis K.T."/>
            <person name="Eloe-Fadrosh E.A."/>
            <person name="Kyrpides N.C."/>
            <person name="Woyke T."/>
        </authorList>
    </citation>
    <scope>NUCLEOTIDE SEQUENCE</scope>
    <source>
        <strain evidence="1">GVMAG-M-3300009161-52</strain>
    </source>
</reference>
<sequence>MNNSWINQEIIIKNKLIDLLPNKIYNLKDKKQLINFINSQLNKKYTLNNFNNLEKIKNIIINLNLTDLYEINNGENFNIIKSNTIPNIYIKKIKQYIFDKKLNISCSIFHNNKNILNYNNEIYAMHSIGKVFTGFLIMILLNLTIITKEDINSPIQIDPTILNTIPIKVKNRLKTTTMLDAMTHMSGLKDYLTKYFDALKINNKINPLNPEDFVKYIDDDVDKQGIFNYSNAGILLCGLSVQYLYNKNKKTNKTYNEILYEYIIKPSKITTFSIIKPKNGIYNKIDKLSKFINGSPGGGYWISCYDLSLFGNFVINMCYNNKQIFTYLKKYGSEFYFDNLIRHFGGIDGSKCLLSVYLKNKISIVIMDNDGNSTDLLHLGLNIFN</sequence>
<proteinExistence type="predicted"/>
<accession>A0A6C0EZD9</accession>
<organism evidence="1">
    <name type="scientific">viral metagenome</name>
    <dbReference type="NCBI Taxonomy" id="1070528"/>
    <lineage>
        <taxon>unclassified sequences</taxon>
        <taxon>metagenomes</taxon>
        <taxon>organismal metagenomes</taxon>
    </lineage>
</organism>